<dbReference type="GO" id="GO:0016491">
    <property type="term" value="F:oxidoreductase activity"/>
    <property type="evidence" value="ECO:0007669"/>
    <property type="project" value="InterPro"/>
</dbReference>
<reference evidence="2 3" key="1">
    <citation type="submission" date="2015-12" db="EMBL/GenBank/DDBJ databases">
        <title>Nitrous oxide reduction kinetics distinguish bacteria harboring typical versus atypical NosZ.</title>
        <authorList>
            <person name="Yoon S."/>
            <person name="Nissen S."/>
            <person name="Park D."/>
            <person name="Sanford R.A."/>
            <person name="Loeffler F.E."/>
        </authorList>
    </citation>
    <scope>NUCLEOTIDE SEQUENCE [LARGE SCALE GENOMIC DNA]</scope>
    <source>
        <strain evidence="2 3">ATCC BAA-841</strain>
    </source>
</reference>
<dbReference type="RefSeq" id="WP_066882830.1">
    <property type="nucleotide sequence ID" value="NZ_LODL01000019.1"/>
</dbReference>
<proteinExistence type="predicted"/>
<dbReference type="InterPro" id="IPR000415">
    <property type="entry name" value="Nitroreductase-like"/>
</dbReference>
<dbReference type="PANTHER" id="PTHR42741:SF3">
    <property type="entry name" value="NITROREDUCTASE FAMILY PROTEIN"/>
    <property type="match status" value="1"/>
</dbReference>
<keyword evidence="3" id="KW-1185">Reference proteome</keyword>
<sequence>MSDTPQNPPPDAAVVRAYHARTKHRFEAYAEGPGQLDWDAQPAPFRHYAGAPLLELPLSADQFERPYGRLPEKPENPAAADLHSLGAVLELAFGISAWKSWGPSRWALRCNPSSGNLHPVEAYVLAAHLPGLADGTHHYDPENHVLEGRALHPADAGAAWLAIGLSSVMWREAWKYGERAFRYCQLDVGHAVGALAYAGALLGWEVEVLAVPNATLARCFGLDRLDDFPDSRYAFTEDEEPEILLALRAPGLASPPAGELLSAWLAGATWHGRPSRIDPAPGYRWPAIDQVAQASRVARSTSEKWQFPTLPPLAPHSSPAGAAALIRQRRSGQRFDPKYSLPKAAFYRMLDAVLPRPQVPFTAQENPPQIHLLLFVLRVDGLPSGLYLLPRSPAAAAELAEALGQVDQRFAERRPVASFDAECPAHLGLVQLCPLGLQELQRLARALSCHQDIAATGAFSLGMLGDFAAATADGYGYRSLLREAGLVGQVLYLEAEAAGVRGTGIGCFFDDPVHQAFGLNGNRWQSVYHFTVGTPITDARIETGPPYPQRQKDSA</sequence>
<accession>A0A133XJB0</accession>
<dbReference type="AlphaFoldDB" id="A0A133XJB0"/>
<dbReference type="Gene3D" id="3.40.109.10">
    <property type="entry name" value="NADH Oxidase"/>
    <property type="match status" value="2"/>
</dbReference>
<dbReference type="Proteomes" id="UP000070186">
    <property type="component" value="Unassembled WGS sequence"/>
</dbReference>
<dbReference type="EMBL" id="LODL01000019">
    <property type="protein sequence ID" value="KXB31028.1"/>
    <property type="molecule type" value="Genomic_DNA"/>
</dbReference>
<organism evidence="2 3">
    <name type="scientific">Dechloromonas denitrificans</name>
    <dbReference type="NCBI Taxonomy" id="281362"/>
    <lineage>
        <taxon>Bacteria</taxon>
        <taxon>Pseudomonadati</taxon>
        <taxon>Pseudomonadota</taxon>
        <taxon>Betaproteobacteria</taxon>
        <taxon>Rhodocyclales</taxon>
        <taxon>Azonexaceae</taxon>
        <taxon>Dechloromonas</taxon>
    </lineage>
</organism>
<dbReference type="STRING" id="281362.AT959_10020"/>
<comment type="caution">
    <text evidence="2">The sequence shown here is derived from an EMBL/GenBank/DDBJ whole genome shotgun (WGS) entry which is preliminary data.</text>
</comment>
<dbReference type="InterPro" id="IPR029479">
    <property type="entry name" value="Nitroreductase"/>
</dbReference>
<name>A0A133XJB0_9RHOO</name>
<protein>
    <recommendedName>
        <fullName evidence="1">Nitroreductase domain-containing protein</fullName>
    </recommendedName>
</protein>
<gene>
    <name evidence="2" type="ORF">AT959_10020</name>
</gene>
<evidence type="ECO:0000259" key="1">
    <source>
        <dbReference type="Pfam" id="PF00881"/>
    </source>
</evidence>
<dbReference type="CDD" id="cd02142">
    <property type="entry name" value="McbC_SagB-like_oxidoreductase"/>
    <property type="match status" value="1"/>
</dbReference>
<feature type="domain" description="Nitroreductase" evidence="1">
    <location>
        <begin position="326"/>
        <end position="533"/>
    </location>
</feature>
<dbReference type="SUPFAM" id="SSF55469">
    <property type="entry name" value="FMN-dependent nitroreductase-like"/>
    <property type="match status" value="2"/>
</dbReference>
<dbReference type="Pfam" id="PF00881">
    <property type="entry name" value="Nitroreductase"/>
    <property type="match status" value="1"/>
</dbReference>
<evidence type="ECO:0000313" key="2">
    <source>
        <dbReference type="EMBL" id="KXB31028.1"/>
    </source>
</evidence>
<dbReference type="PANTHER" id="PTHR42741">
    <property type="entry name" value="NITROREDUCTASE FAMILY PROTEIN"/>
    <property type="match status" value="1"/>
</dbReference>
<evidence type="ECO:0000313" key="3">
    <source>
        <dbReference type="Proteomes" id="UP000070186"/>
    </source>
</evidence>